<reference evidence="1" key="1">
    <citation type="submission" date="2022-11" db="EMBL/GenBank/DDBJ databases">
        <title>beta-Carotene-producing bacterium, Jeongeuplla avenae sp. nov., alleviates the salt stress of Arabidopsis seedlings.</title>
        <authorList>
            <person name="Jiang L."/>
            <person name="Lee J."/>
        </authorList>
    </citation>
    <scope>NUCLEOTIDE SEQUENCE</scope>
    <source>
        <strain evidence="1">DY_R2A_6</strain>
    </source>
</reference>
<sequence length="429" mass="46022">MTPGGNDVPADRRRIGYFLNTYPAPSGTFIRNEIEALEERGHVVERFAARRFAGSLVDGADQREAGRTTYLFQGDVAGLLKAGLREIVTNPLGIARATVAAGRLLLQARGGVARHGAYLLQGARLRQEATRRSVAHIHAHYSNNPAAVVMLCRALGGPTYSFTAHGPDEFAEPAAQGFGDKIGRAAFVVAITDYARGLLVRLASPDDGARVTVVRCGLDLPRFAPAPPVDADNRTLVCVGRLCPAKGQVHIPAAVAALKGRFPCLKVVLVGDGESRPAIEAEIARHGVTNEVVLHGWATNEDVRGFLREARALLLPSYAEGLPIVIMEAFALGRPVLSTTIAGIPELVDEECGWLVRPGDVSALTAAMAAVLEADPSDLQRMGREGRRRVELCHDRRRQAEALSRLFVDGLAHRAETASELARRAVRAS</sequence>
<keyword evidence="2" id="KW-1185">Reference proteome</keyword>
<accession>A0ACD4NWR8</accession>
<protein>
    <submittedName>
        <fullName evidence="1">Glycosyltransferase family 4 protein</fullName>
    </submittedName>
</protein>
<evidence type="ECO:0000313" key="2">
    <source>
        <dbReference type="Proteomes" id="UP001163223"/>
    </source>
</evidence>
<dbReference type="EMBL" id="CP113520">
    <property type="protein sequence ID" value="WAJ31106.1"/>
    <property type="molecule type" value="Genomic_DNA"/>
</dbReference>
<organism evidence="1 2">
    <name type="scientific">Antarcticirhabdus aurantiaca</name>
    <dbReference type="NCBI Taxonomy" id="2606717"/>
    <lineage>
        <taxon>Bacteria</taxon>
        <taxon>Pseudomonadati</taxon>
        <taxon>Pseudomonadota</taxon>
        <taxon>Alphaproteobacteria</taxon>
        <taxon>Hyphomicrobiales</taxon>
        <taxon>Aurantimonadaceae</taxon>
        <taxon>Antarcticirhabdus</taxon>
    </lineage>
</organism>
<gene>
    <name evidence="1" type="ORF">OXU80_13265</name>
</gene>
<dbReference type="Proteomes" id="UP001163223">
    <property type="component" value="Chromosome"/>
</dbReference>
<evidence type="ECO:0000313" key="1">
    <source>
        <dbReference type="EMBL" id="WAJ31106.1"/>
    </source>
</evidence>
<name>A0ACD4NWR8_9HYPH</name>
<proteinExistence type="predicted"/>